<dbReference type="Gene3D" id="3.40.430.10">
    <property type="entry name" value="Dihydrofolate Reductase, subunit A"/>
    <property type="match status" value="1"/>
</dbReference>
<evidence type="ECO:0000313" key="3">
    <source>
        <dbReference type="Proteomes" id="UP000515312"/>
    </source>
</evidence>
<organism evidence="2 3">
    <name type="scientific">Alloacidobacterium dinghuense</name>
    <dbReference type="NCBI Taxonomy" id="2763107"/>
    <lineage>
        <taxon>Bacteria</taxon>
        <taxon>Pseudomonadati</taxon>
        <taxon>Acidobacteriota</taxon>
        <taxon>Terriglobia</taxon>
        <taxon>Terriglobales</taxon>
        <taxon>Acidobacteriaceae</taxon>
        <taxon>Alloacidobacterium</taxon>
    </lineage>
</organism>
<dbReference type="PANTHER" id="PTHR38011">
    <property type="entry name" value="DIHYDROFOLATE REDUCTASE FAMILY PROTEIN (AFU_ORTHOLOGUE AFUA_8G06820)"/>
    <property type="match status" value="1"/>
</dbReference>
<accession>A0A7G8BC44</accession>
<evidence type="ECO:0000313" key="2">
    <source>
        <dbReference type="EMBL" id="QNI30114.1"/>
    </source>
</evidence>
<dbReference type="KEGG" id="adin:H7849_12990"/>
<reference evidence="2 3" key="1">
    <citation type="submission" date="2020-08" db="EMBL/GenBank/DDBJ databases">
        <title>Edaphobacter telluris sp. nov. and Acidobacterium dinghuensis sp. nov., two acidobacteria isolated from forest soil.</title>
        <authorList>
            <person name="Fu J."/>
            <person name="Qiu L."/>
        </authorList>
    </citation>
    <scope>NUCLEOTIDE SEQUENCE [LARGE SCALE GENOMIC DNA]</scope>
    <source>
        <strain evidence="2">4Y35</strain>
    </source>
</reference>
<dbReference type="PANTHER" id="PTHR38011:SF11">
    <property type="entry name" value="2,5-DIAMINO-6-RIBOSYLAMINO-4(3H)-PYRIMIDINONE 5'-PHOSPHATE REDUCTASE"/>
    <property type="match status" value="1"/>
</dbReference>
<dbReference type="InterPro" id="IPR050765">
    <property type="entry name" value="Riboflavin_Biosynth_HTPR"/>
</dbReference>
<dbReference type="Pfam" id="PF01872">
    <property type="entry name" value="RibD_C"/>
    <property type="match status" value="1"/>
</dbReference>
<dbReference type="GO" id="GO:0008703">
    <property type="term" value="F:5-amino-6-(5-phosphoribosylamino)uracil reductase activity"/>
    <property type="evidence" value="ECO:0007669"/>
    <property type="project" value="InterPro"/>
</dbReference>
<dbReference type="EMBL" id="CP060394">
    <property type="protein sequence ID" value="QNI30114.1"/>
    <property type="molecule type" value="Genomic_DNA"/>
</dbReference>
<dbReference type="GO" id="GO:0009231">
    <property type="term" value="P:riboflavin biosynthetic process"/>
    <property type="evidence" value="ECO:0007669"/>
    <property type="project" value="InterPro"/>
</dbReference>
<evidence type="ECO:0000259" key="1">
    <source>
        <dbReference type="Pfam" id="PF01872"/>
    </source>
</evidence>
<dbReference type="RefSeq" id="WP_186739736.1">
    <property type="nucleotide sequence ID" value="NZ_CP060394.1"/>
</dbReference>
<name>A0A7G8BC44_9BACT</name>
<dbReference type="AlphaFoldDB" id="A0A7G8BC44"/>
<protein>
    <submittedName>
        <fullName evidence="2">Dihydrofolate reductase family protein</fullName>
    </submittedName>
</protein>
<dbReference type="InterPro" id="IPR024072">
    <property type="entry name" value="DHFR-like_dom_sf"/>
</dbReference>
<keyword evidence="3" id="KW-1185">Reference proteome</keyword>
<dbReference type="Proteomes" id="UP000515312">
    <property type="component" value="Chromosome"/>
</dbReference>
<proteinExistence type="predicted"/>
<gene>
    <name evidence="2" type="ORF">H7849_12990</name>
</gene>
<dbReference type="InterPro" id="IPR002734">
    <property type="entry name" value="RibDG_C"/>
</dbReference>
<dbReference type="SUPFAM" id="SSF53597">
    <property type="entry name" value="Dihydrofolate reductase-like"/>
    <property type="match status" value="1"/>
</dbReference>
<feature type="domain" description="Bacterial bifunctional deaminase-reductase C-terminal" evidence="1">
    <location>
        <begin position="3"/>
        <end position="173"/>
    </location>
</feature>
<sequence>MRNVIFAINITLDGCVDHTKQVADEAMLEYFINLLREVDLQVFGRKTYQLMVPYWPDVLKNQSSETKADIEFARAFDSTRKVVFSRSLNSAEDGNTRIVRGNLRDEILKLKQEQGKNILVGGVDIPSQLIELGLVDEYRFVVRPNIVGEGRRLLEGVSLPEKLHLKLVESTTFLKSGSVALRYLKQ</sequence>